<comment type="similarity">
    <text evidence="2 7">Belongs to the derlin family.</text>
</comment>
<keyword evidence="5 7" id="KW-1133">Transmembrane helix</keyword>
<keyword evidence="6 7" id="KW-0472">Membrane</keyword>
<evidence type="ECO:0000256" key="1">
    <source>
        <dbReference type="ARBA" id="ARBA00004477"/>
    </source>
</evidence>
<evidence type="ECO:0000256" key="6">
    <source>
        <dbReference type="ARBA" id="ARBA00023136"/>
    </source>
</evidence>
<protein>
    <recommendedName>
        <fullName evidence="7">Derlin</fullName>
    </recommendedName>
</protein>
<dbReference type="AlphaFoldDB" id="A0A7R9FLT3"/>
<dbReference type="Pfam" id="PF04511">
    <property type="entry name" value="DER1"/>
    <property type="match status" value="1"/>
</dbReference>
<organism evidence="9">
    <name type="scientific">Timema tahoe</name>
    <dbReference type="NCBI Taxonomy" id="61484"/>
    <lineage>
        <taxon>Eukaryota</taxon>
        <taxon>Metazoa</taxon>
        <taxon>Ecdysozoa</taxon>
        <taxon>Arthropoda</taxon>
        <taxon>Hexapoda</taxon>
        <taxon>Insecta</taxon>
        <taxon>Pterygota</taxon>
        <taxon>Neoptera</taxon>
        <taxon>Polyneoptera</taxon>
        <taxon>Phasmatodea</taxon>
        <taxon>Timematodea</taxon>
        <taxon>Timematoidea</taxon>
        <taxon>Timematidae</taxon>
        <taxon>Timema</taxon>
    </lineage>
</organism>
<evidence type="ECO:0000256" key="2">
    <source>
        <dbReference type="ARBA" id="ARBA00008917"/>
    </source>
</evidence>
<feature type="transmembrane region" description="Helical" evidence="7">
    <location>
        <begin position="100"/>
        <end position="133"/>
    </location>
</feature>
<feature type="transmembrane region" description="Helical" evidence="7">
    <location>
        <begin position="153"/>
        <end position="186"/>
    </location>
</feature>
<evidence type="ECO:0000256" key="8">
    <source>
        <dbReference type="SAM" id="MobiDB-lite"/>
    </source>
</evidence>
<evidence type="ECO:0000256" key="5">
    <source>
        <dbReference type="ARBA" id="ARBA00022989"/>
    </source>
</evidence>
<dbReference type="GO" id="GO:0006950">
    <property type="term" value="P:response to stress"/>
    <property type="evidence" value="ECO:0007669"/>
    <property type="project" value="UniProtKB-ARBA"/>
</dbReference>
<evidence type="ECO:0000256" key="4">
    <source>
        <dbReference type="ARBA" id="ARBA00022824"/>
    </source>
</evidence>
<dbReference type="GO" id="GO:0005789">
    <property type="term" value="C:endoplasmic reticulum membrane"/>
    <property type="evidence" value="ECO:0007669"/>
    <property type="project" value="UniProtKB-SubCell"/>
</dbReference>
<keyword evidence="3 7" id="KW-0812">Transmembrane</keyword>
<name>A0A7R9FLT3_9NEOP</name>
<dbReference type="PANTHER" id="PTHR11009">
    <property type="entry name" value="DER1-LIKE PROTEIN, DERLIN"/>
    <property type="match status" value="1"/>
</dbReference>
<dbReference type="EMBL" id="OE001098">
    <property type="protein sequence ID" value="CAD7455993.1"/>
    <property type="molecule type" value="Genomic_DNA"/>
</dbReference>
<dbReference type="InterPro" id="IPR007599">
    <property type="entry name" value="DER1"/>
</dbReference>
<evidence type="ECO:0000313" key="9">
    <source>
        <dbReference type="EMBL" id="CAD7455993.1"/>
    </source>
</evidence>
<proteinExistence type="inferred from homology"/>
<accession>A0A7R9FLT3</accession>
<comment type="subcellular location">
    <subcellularLocation>
        <location evidence="1 7">Endoplasmic reticulum membrane</location>
        <topology evidence="1 7">Multi-pass membrane protein</topology>
    </subcellularLocation>
</comment>
<evidence type="ECO:0000256" key="7">
    <source>
        <dbReference type="RuleBase" id="RU363059"/>
    </source>
</evidence>
<feature type="compositionally biased region" description="Gly residues" evidence="8">
    <location>
        <begin position="233"/>
        <end position="249"/>
    </location>
</feature>
<gene>
    <name evidence="9" type="ORF">TTEB3V08_LOCUS4038</name>
</gene>
<evidence type="ECO:0000256" key="3">
    <source>
        <dbReference type="ARBA" id="ARBA00022692"/>
    </source>
</evidence>
<dbReference type="InterPro" id="IPR035952">
    <property type="entry name" value="Rhomboid-like_sf"/>
</dbReference>
<feature type="transmembrane region" description="Helical" evidence="7">
    <location>
        <begin position="17"/>
        <end position="40"/>
    </location>
</feature>
<comment type="function">
    <text evidence="7">May be involved in the degradation of misfolded endoplasmic reticulum (ER) luminal proteins.</text>
</comment>
<sequence>MSDIAQWFKNLPIFTRYWLGLTAAFSLLGRFGLLSAKYLILQYEPFIKGFQLWRPVTAVFFYPLSPSTGFHFLINCYFLYNYSLRLETGIFDGRPADYFFMLLFNWVCCVIVALLGDIMLLMDPMVLSVLYVWCQLNKDMIVNFWFGTQFKAMYLPWVLLAFNLVISGGGMMELVGIMVGHLYFFLMFKYPQELGGPVLLTTPSILYKYFPNQRGGIHGFGQPPTARRPANDGAGGGGGGGGGGRHNWGQGNILGGQ</sequence>
<keyword evidence="4 7" id="KW-0256">Endoplasmic reticulum</keyword>
<reference evidence="9" key="1">
    <citation type="submission" date="2020-11" db="EMBL/GenBank/DDBJ databases">
        <authorList>
            <person name="Tran Van P."/>
        </authorList>
    </citation>
    <scope>NUCLEOTIDE SEQUENCE</scope>
</reference>
<feature type="transmembrane region" description="Helical" evidence="7">
    <location>
        <begin position="60"/>
        <end position="80"/>
    </location>
</feature>
<feature type="region of interest" description="Disordered" evidence="8">
    <location>
        <begin position="220"/>
        <end position="249"/>
    </location>
</feature>
<dbReference type="SUPFAM" id="SSF144091">
    <property type="entry name" value="Rhomboid-like"/>
    <property type="match status" value="1"/>
</dbReference>